<evidence type="ECO:0000313" key="1">
    <source>
        <dbReference type="EMBL" id="MEO1766071.1"/>
    </source>
</evidence>
<dbReference type="RefSeq" id="WP_347306772.1">
    <property type="nucleotide sequence ID" value="NZ_JBAJEX010000001.1"/>
</dbReference>
<accession>A0ABV0EBR2</accession>
<protein>
    <submittedName>
        <fullName evidence="1">Uncharacterized protein</fullName>
    </submittedName>
</protein>
<name>A0ABV0EBR2_9BURK</name>
<reference evidence="1 2" key="1">
    <citation type="submission" date="2024-02" db="EMBL/GenBank/DDBJ databases">
        <title>New thermophilic sulfur-oxidizing bacteria from a hot springs of the Uzon caldera (Kamchatka, Russia).</title>
        <authorList>
            <person name="Dukat A.M."/>
            <person name="Elcheninov A.G."/>
            <person name="Frolov E.N."/>
        </authorList>
    </citation>
    <scope>NUCLEOTIDE SEQUENCE [LARGE SCALE GENOMIC DNA]</scope>
    <source>
        <strain evidence="1 2">AK1</strain>
    </source>
</reference>
<proteinExistence type="predicted"/>
<comment type="caution">
    <text evidence="1">The sequence shown here is derived from an EMBL/GenBank/DDBJ whole genome shotgun (WGS) entry which is preliminary data.</text>
</comment>
<sequence length="75" mass="8820">MSKANPYESEADILIRTLREDPRIETERSRNWAYWWQRDRRQRDQVAASLDVDLAPPERDMAYAARRADVVGGLD</sequence>
<gene>
    <name evidence="1" type="ORF">V6E02_02435</name>
</gene>
<dbReference type="EMBL" id="JBAJEX010000001">
    <property type="protein sequence ID" value="MEO1766071.1"/>
    <property type="molecule type" value="Genomic_DNA"/>
</dbReference>
<evidence type="ECO:0000313" key="2">
    <source>
        <dbReference type="Proteomes" id="UP001482231"/>
    </source>
</evidence>
<organism evidence="1 2">
    <name type="scientific">Thiobacter aerophilum</name>
    <dbReference type="NCBI Taxonomy" id="3121275"/>
    <lineage>
        <taxon>Bacteria</taxon>
        <taxon>Pseudomonadati</taxon>
        <taxon>Pseudomonadota</taxon>
        <taxon>Betaproteobacteria</taxon>
        <taxon>Burkholderiales</taxon>
        <taxon>Thiobacteraceae</taxon>
        <taxon>Thiobacter</taxon>
    </lineage>
</organism>
<keyword evidence="2" id="KW-1185">Reference proteome</keyword>
<dbReference type="Proteomes" id="UP001482231">
    <property type="component" value="Unassembled WGS sequence"/>
</dbReference>